<name>A0AA39JRP6_9AGAR</name>
<feature type="compositionally biased region" description="Acidic residues" evidence="2">
    <location>
        <begin position="191"/>
        <end position="205"/>
    </location>
</feature>
<feature type="coiled-coil region" evidence="1">
    <location>
        <begin position="601"/>
        <end position="628"/>
    </location>
</feature>
<organism evidence="3 4">
    <name type="scientific">Armillaria borealis</name>
    <dbReference type="NCBI Taxonomy" id="47425"/>
    <lineage>
        <taxon>Eukaryota</taxon>
        <taxon>Fungi</taxon>
        <taxon>Dikarya</taxon>
        <taxon>Basidiomycota</taxon>
        <taxon>Agaricomycotina</taxon>
        <taxon>Agaricomycetes</taxon>
        <taxon>Agaricomycetidae</taxon>
        <taxon>Agaricales</taxon>
        <taxon>Marasmiineae</taxon>
        <taxon>Physalacriaceae</taxon>
        <taxon>Armillaria</taxon>
    </lineage>
</organism>
<feature type="coiled-coil region" evidence="1">
    <location>
        <begin position="707"/>
        <end position="755"/>
    </location>
</feature>
<comment type="caution">
    <text evidence="3">The sequence shown here is derived from an EMBL/GenBank/DDBJ whole genome shotgun (WGS) entry which is preliminary data.</text>
</comment>
<evidence type="ECO:0000313" key="4">
    <source>
        <dbReference type="Proteomes" id="UP001175226"/>
    </source>
</evidence>
<sequence>MSSSSFRVSLSAGFDSRWMQFSSSIAPTYPQKVLVSSINVGDGPQMWSRNIQHFLCLFCTLLPVPMANDGEDENPYSMLLGKAARVGHPRNSSTGSLGPTECLASSGGLTLHLQAQPDPVEALPSKGNDQDRTSAVMLEMPPVFVFGPSNVTSSSASAPKPLTSQSSLHIPDEVRATLSSRTKSRPIFLADESEDDDDEKEGAEETETRRGVKRTANAEPNGGRAHKTRLHAQPEFGAQEAAAHIQQLAEQLNSTRHERDHQRGILTDTQARIEVASDHANRELQTKVNILYGIQLPLVLNDMQSHELEEAQRAREDWERQARELAGQLQQITEEKDENVRERHQYEIQTKAEIERSQGLVKEAERAHDNLNSLNSQLERRLHENEEDSQHRHREEEDQRKAEEVALLLSEAEKKNEDCARQLAEALRDSEHWKAQAGELGQTVNDRLQDIQRLSNEGPGAFTRSICAFAGANITQAARETNSLQEHISSLGRQNEELQTQLKEANEQQEEVDEARVQQMLNEKSNQLIEEQVAQKTEARKKELNIEATKEREMVQLKMDKQVNLRFDELDQKFNEEISKRKEEQDADYNARFQELDTIYHKEVNAKMEELDKQARLYETRKSELETLVLEKQKELDDKYDQKVQAAASKKFKEEGKVMLQTQFETKVSTEVDRRVKSKRQELVKENEAKFREAVDRETSAVEKEWQERYEEARKLVADRFERLKNRVKAAEAEVQACKSRNQVLTAENASLKKRLEKQPEVINNLHHKTIFTDSPLDDFTFGWSSREEDKDDEESHQRDDMADDELGLDSSDEEHETKAPKWKKKKRNYQRSTGEFLNRREPKFRDPDSNEVKAAIQDKFKELLSIRTDKDIADVLREGKYTTQDVADAYSNGEGPGPVLEPFRPCWSVLKHEWNIALREMFLQHFITKYEDLSGDETLIRDHFMQRLIMLKRNIPVSMNGDHVHNLASSRRTERRCRKFKGRKTFCASQKTERGVAGEVFRLCWRMLDLLGAEGQSSEESSNSDPGYTTVVHKEWRAPEVVKLLKWLDRYRVKQTGYGERKPGPRPHRSLRLPSGQVPTTLRRPIANLPENFYDKVWFAGLLPHQRIELNASDAVELPLYVFTWPTNASLLVDPDDHDEY</sequence>
<feature type="compositionally biased region" description="Basic and acidic residues" evidence="2">
    <location>
        <begin position="838"/>
        <end position="851"/>
    </location>
</feature>
<feature type="compositionally biased region" description="Basic and acidic residues" evidence="2">
    <location>
        <begin position="378"/>
        <end position="400"/>
    </location>
</feature>
<protein>
    <submittedName>
        <fullName evidence="3">Uncharacterized protein</fullName>
    </submittedName>
</protein>
<dbReference type="AlphaFoldDB" id="A0AA39JRP6"/>
<feature type="compositionally biased region" description="Basic residues" evidence="2">
    <location>
        <begin position="821"/>
        <end position="830"/>
    </location>
</feature>
<feature type="region of interest" description="Disordered" evidence="2">
    <location>
        <begin position="374"/>
        <end position="400"/>
    </location>
</feature>
<dbReference type="EMBL" id="JAUEPT010000011">
    <property type="protein sequence ID" value="KAK0447563.1"/>
    <property type="molecule type" value="Genomic_DNA"/>
</dbReference>
<feature type="coiled-coil region" evidence="1">
    <location>
        <begin position="481"/>
        <end position="554"/>
    </location>
</feature>
<feature type="region of interest" description="Disordered" evidence="2">
    <location>
        <begin position="151"/>
        <end position="226"/>
    </location>
</feature>
<gene>
    <name evidence="3" type="ORF">EV421DRAFT_1733428</name>
</gene>
<feature type="compositionally biased region" description="Basic and acidic residues" evidence="2">
    <location>
        <begin position="786"/>
        <end position="801"/>
    </location>
</feature>
<feature type="compositionally biased region" description="Acidic residues" evidence="2">
    <location>
        <begin position="802"/>
        <end position="815"/>
    </location>
</feature>
<feature type="region of interest" description="Disordered" evidence="2">
    <location>
        <begin position="783"/>
        <end position="851"/>
    </location>
</feature>
<proteinExistence type="predicted"/>
<evidence type="ECO:0000256" key="1">
    <source>
        <dbReference type="SAM" id="Coils"/>
    </source>
</evidence>
<accession>A0AA39JRP6</accession>
<evidence type="ECO:0000256" key="2">
    <source>
        <dbReference type="SAM" id="MobiDB-lite"/>
    </source>
</evidence>
<evidence type="ECO:0000313" key="3">
    <source>
        <dbReference type="EMBL" id="KAK0447563.1"/>
    </source>
</evidence>
<feature type="compositionally biased region" description="Polar residues" evidence="2">
    <location>
        <begin position="151"/>
        <end position="168"/>
    </location>
</feature>
<keyword evidence="1" id="KW-0175">Coiled coil</keyword>
<reference evidence="3" key="1">
    <citation type="submission" date="2023-06" db="EMBL/GenBank/DDBJ databases">
        <authorList>
            <consortium name="Lawrence Berkeley National Laboratory"/>
            <person name="Ahrendt S."/>
            <person name="Sahu N."/>
            <person name="Indic B."/>
            <person name="Wong-Bajracharya J."/>
            <person name="Merenyi Z."/>
            <person name="Ke H.-M."/>
            <person name="Monk M."/>
            <person name="Kocsube S."/>
            <person name="Drula E."/>
            <person name="Lipzen A."/>
            <person name="Balint B."/>
            <person name="Henrissat B."/>
            <person name="Andreopoulos B."/>
            <person name="Martin F.M."/>
            <person name="Harder C.B."/>
            <person name="Rigling D."/>
            <person name="Ford K.L."/>
            <person name="Foster G.D."/>
            <person name="Pangilinan J."/>
            <person name="Papanicolaou A."/>
            <person name="Barry K."/>
            <person name="LaButti K."/>
            <person name="Viragh M."/>
            <person name="Koriabine M."/>
            <person name="Yan M."/>
            <person name="Riley R."/>
            <person name="Champramary S."/>
            <person name="Plett K.L."/>
            <person name="Tsai I.J."/>
            <person name="Slot J."/>
            <person name="Sipos G."/>
            <person name="Plett J."/>
            <person name="Nagy L.G."/>
            <person name="Grigoriev I.V."/>
        </authorList>
    </citation>
    <scope>NUCLEOTIDE SEQUENCE</scope>
    <source>
        <strain evidence="3">FPL87.14</strain>
    </source>
</reference>
<keyword evidence="4" id="KW-1185">Reference proteome</keyword>
<dbReference type="Proteomes" id="UP001175226">
    <property type="component" value="Unassembled WGS sequence"/>
</dbReference>